<evidence type="ECO:0000256" key="7">
    <source>
        <dbReference type="ARBA" id="ARBA00023242"/>
    </source>
</evidence>
<evidence type="ECO:0000313" key="9">
    <source>
        <dbReference type="EMBL" id="KAL3097807.1"/>
    </source>
</evidence>
<evidence type="ECO:0000256" key="8">
    <source>
        <dbReference type="RuleBase" id="RU365072"/>
    </source>
</evidence>
<dbReference type="PANTHER" id="PTHR13003">
    <property type="entry name" value="NUP107-RELATED"/>
    <property type="match status" value="1"/>
</dbReference>
<keyword evidence="3" id="KW-0509">mRNA transport</keyword>
<comment type="subunit">
    <text evidence="8">Part of the nuclear pore complex (NPC).</text>
</comment>
<evidence type="ECO:0000256" key="2">
    <source>
        <dbReference type="ARBA" id="ARBA00022448"/>
    </source>
</evidence>
<evidence type="ECO:0000313" key="10">
    <source>
        <dbReference type="Proteomes" id="UP001620645"/>
    </source>
</evidence>
<gene>
    <name evidence="9" type="ORF">niasHS_000542</name>
</gene>
<protein>
    <recommendedName>
        <fullName evidence="8">Nuclear pore complex protein</fullName>
    </recommendedName>
</protein>
<dbReference type="GO" id="GO:0017056">
    <property type="term" value="F:structural constituent of nuclear pore"/>
    <property type="evidence" value="ECO:0007669"/>
    <property type="project" value="UniProtKB-UniRule"/>
</dbReference>
<keyword evidence="2 8" id="KW-0813">Transport</keyword>
<keyword evidence="7 8" id="KW-0539">Nucleus</keyword>
<keyword evidence="6 8" id="KW-0906">Nuclear pore complex</keyword>
<dbReference type="Pfam" id="PF04121">
    <property type="entry name" value="Nup84_Nup100"/>
    <property type="match status" value="1"/>
</dbReference>
<organism evidence="9 10">
    <name type="scientific">Heterodera schachtii</name>
    <name type="common">Sugarbeet cyst nematode worm</name>
    <name type="synonym">Tylenchus schachtii</name>
    <dbReference type="NCBI Taxonomy" id="97005"/>
    <lineage>
        <taxon>Eukaryota</taxon>
        <taxon>Metazoa</taxon>
        <taxon>Ecdysozoa</taxon>
        <taxon>Nematoda</taxon>
        <taxon>Chromadorea</taxon>
        <taxon>Rhabditida</taxon>
        <taxon>Tylenchina</taxon>
        <taxon>Tylenchomorpha</taxon>
        <taxon>Tylenchoidea</taxon>
        <taxon>Heteroderidae</taxon>
        <taxon>Heteroderinae</taxon>
        <taxon>Heterodera</taxon>
    </lineage>
</organism>
<evidence type="ECO:0000256" key="1">
    <source>
        <dbReference type="ARBA" id="ARBA00009510"/>
    </source>
</evidence>
<evidence type="ECO:0000256" key="5">
    <source>
        <dbReference type="ARBA" id="ARBA00023010"/>
    </source>
</evidence>
<accession>A0ABD2K4J2</accession>
<dbReference type="Gene3D" id="1.20.190.50">
    <property type="match status" value="1"/>
</dbReference>
<reference evidence="9 10" key="1">
    <citation type="submission" date="2024-10" db="EMBL/GenBank/DDBJ databases">
        <authorList>
            <person name="Kim D."/>
        </authorList>
    </citation>
    <scope>NUCLEOTIDE SEQUENCE [LARGE SCALE GENOMIC DNA]</scope>
    <source>
        <strain evidence="9">Taebaek</strain>
    </source>
</reference>
<sequence length="827" mass="96143">MDSSIYTTGDISGFLPADAESSFVDQPTKFANINNSMYTTDDVSEMFSSDSTADSRNENPLMGLQFLDRNDLLTKLSRMIFEDFHNNLSSLKADDSQEDVFLDMLQRFLEVCESGVKGIEKICSDGPIDPHSDAMMDKLSLERSAYALMLKMAHSNQLINDNEQMVSTSFLTNLFRLNDQFRRISTLLLWSEENALFSQSEFAKITEQNVEKLSHLDNIYACTRIRCFVHIDSRFVDRIAAEDEEAVQTLNRMIFSLLRTGRLEDAKILLANVKLPAFAAFISIREFLTNPRLSPTDIFDEMHDFARNRLFFKQTARELVPVDDDRVQKSDQCIWATFGGDLATLLSHALSTEDRLWAYLSCAAEALLDEELLKEHKKKDGELMALATDIQRREGMDLPKDVHSIFAELRNNESRPYYTLFEHLALERWDFAVRSIGEYFTAKKEGQIAADELRFFVHLVILLRLSGKCFTDLPIFDALIEQYSKLLQQMRLITIVPFYLYHLSPEKSTEKMLDFLMKLTFVSEQKEVLENAMKIGFDVPNLCRDVYRRFKDKHNFGPNVAREALRKAAEELILAWKWLAFCETETVWDAIIEANFLLRKFFLYGLMSEALQLMQLAPEKLPEIALRTFQTEFPDKEIPTKLKDAQREFDCYQLYFEAISRYTEWQNHVEGNRAPELPTKLSDERWARMDIRRRTEYELSVQKARDCLQKYYRLVELYKKRAIEILEVILKMSDGWLVTIPLRDEDLADEEIVERAEDFVRIRKDYLASLLQKLIDIYHRSDMPMSVLDTATIIMDPTYCIGQRKAAKTVEIDLPSRRISPLNCYTS</sequence>
<name>A0ABD2K4J2_HETSC</name>
<evidence type="ECO:0000256" key="3">
    <source>
        <dbReference type="ARBA" id="ARBA00022816"/>
    </source>
</evidence>
<proteinExistence type="inferred from homology"/>
<comment type="subcellular location">
    <subcellularLocation>
        <location evidence="8">Nucleus</location>
        <location evidence="8">Nuclear pore complex</location>
    </subcellularLocation>
    <subcellularLocation>
        <location evidence="8">Nucleus membrane</location>
    </subcellularLocation>
</comment>
<keyword evidence="5 8" id="KW-0811">Translocation</keyword>
<dbReference type="InterPro" id="IPR007252">
    <property type="entry name" value="Nup84/Nup107"/>
</dbReference>
<dbReference type="GO" id="GO:0005643">
    <property type="term" value="C:nuclear pore"/>
    <property type="evidence" value="ECO:0007669"/>
    <property type="project" value="UniProtKB-SubCell"/>
</dbReference>
<comment type="function">
    <text evidence="8">Functions as a component of the nuclear pore complex (NPC).</text>
</comment>
<dbReference type="Gene3D" id="1.10.3450.20">
    <property type="match status" value="1"/>
</dbReference>
<evidence type="ECO:0000256" key="6">
    <source>
        <dbReference type="ARBA" id="ARBA00023132"/>
    </source>
</evidence>
<dbReference type="Proteomes" id="UP001620645">
    <property type="component" value="Unassembled WGS sequence"/>
</dbReference>
<keyword evidence="4" id="KW-0653">Protein transport</keyword>
<dbReference type="GO" id="GO:0015031">
    <property type="term" value="P:protein transport"/>
    <property type="evidence" value="ECO:0007669"/>
    <property type="project" value="UniProtKB-KW"/>
</dbReference>
<dbReference type="PANTHER" id="PTHR13003:SF2">
    <property type="entry name" value="NUCLEAR PORE COMPLEX PROTEIN NUP107"/>
    <property type="match status" value="1"/>
</dbReference>
<keyword evidence="10" id="KW-1185">Reference proteome</keyword>
<dbReference type="GO" id="GO:0051028">
    <property type="term" value="P:mRNA transport"/>
    <property type="evidence" value="ECO:0007669"/>
    <property type="project" value="UniProtKB-KW"/>
</dbReference>
<evidence type="ECO:0000256" key="4">
    <source>
        <dbReference type="ARBA" id="ARBA00022927"/>
    </source>
</evidence>
<keyword evidence="8" id="KW-0472">Membrane</keyword>
<comment type="similarity">
    <text evidence="1 8">Belongs to the nucleoporin Nup84/Nup107 family.</text>
</comment>
<dbReference type="EMBL" id="JBICCN010000053">
    <property type="protein sequence ID" value="KAL3097807.1"/>
    <property type="molecule type" value="Genomic_DNA"/>
</dbReference>
<comment type="caution">
    <text evidence="9">The sequence shown here is derived from an EMBL/GenBank/DDBJ whole genome shotgun (WGS) entry which is preliminary data.</text>
</comment>
<dbReference type="AlphaFoldDB" id="A0ABD2K4J2"/>
<dbReference type="GO" id="GO:0031965">
    <property type="term" value="C:nuclear membrane"/>
    <property type="evidence" value="ECO:0007669"/>
    <property type="project" value="UniProtKB-SubCell"/>
</dbReference>